<keyword evidence="3" id="KW-1185">Reference proteome</keyword>
<dbReference type="Proteomes" id="UP001295423">
    <property type="component" value="Unassembled WGS sequence"/>
</dbReference>
<accession>A0AAD2G8K2</accession>
<evidence type="ECO:0000313" key="3">
    <source>
        <dbReference type="Proteomes" id="UP001295423"/>
    </source>
</evidence>
<protein>
    <submittedName>
        <fullName evidence="2">Uncharacterized protein</fullName>
    </submittedName>
</protein>
<gene>
    <name evidence="2" type="ORF">CYCCA115_LOCUS21899</name>
</gene>
<dbReference type="AlphaFoldDB" id="A0AAD2G8K2"/>
<evidence type="ECO:0000313" key="2">
    <source>
        <dbReference type="EMBL" id="CAJ1966315.1"/>
    </source>
</evidence>
<proteinExistence type="predicted"/>
<feature type="region of interest" description="Disordered" evidence="1">
    <location>
        <begin position="91"/>
        <end position="116"/>
    </location>
</feature>
<comment type="caution">
    <text evidence="2">The sequence shown here is derived from an EMBL/GenBank/DDBJ whole genome shotgun (WGS) entry which is preliminary data.</text>
</comment>
<reference evidence="2" key="1">
    <citation type="submission" date="2023-08" db="EMBL/GenBank/DDBJ databases">
        <authorList>
            <person name="Audoor S."/>
            <person name="Bilcke G."/>
        </authorList>
    </citation>
    <scope>NUCLEOTIDE SEQUENCE</scope>
</reference>
<sequence length="158" mass="17498">MSTQRELRAQPREQTREQRPTLSRGGSVSSRSSHASLGLGSNSPTQPSTTRHRPPGDCPESLEHILVEVLSIEVPRPGYPTSVRLTGFQAYRDSPPSFEQQDKNRSLPGSRFARTPAQNGHFVRGLSAGLWQHGRLGFRYMDKASLERTGEHGHLCGL</sequence>
<dbReference type="EMBL" id="CAKOGP040002271">
    <property type="protein sequence ID" value="CAJ1966315.1"/>
    <property type="molecule type" value="Genomic_DNA"/>
</dbReference>
<feature type="compositionally biased region" description="Basic and acidic residues" evidence="1">
    <location>
        <begin position="1"/>
        <end position="19"/>
    </location>
</feature>
<organism evidence="2 3">
    <name type="scientific">Cylindrotheca closterium</name>
    <dbReference type="NCBI Taxonomy" id="2856"/>
    <lineage>
        <taxon>Eukaryota</taxon>
        <taxon>Sar</taxon>
        <taxon>Stramenopiles</taxon>
        <taxon>Ochrophyta</taxon>
        <taxon>Bacillariophyta</taxon>
        <taxon>Bacillariophyceae</taxon>
        <taxon>Bacillariophycidae</taxon>
        <taxon>Bacillariales</taxon>
        <taxon>Bacillariaceae</taxon>
        <taxon>Cylindrotheca</taxon>
    </lineage>
</organism>
<evidence type="ECO:0000256" key="1">
    <source>
        <dbReference type="SAM" id="MobiDB-lite"/>
    </source>
</evidence>
<feature type="region of interest" description="Disordered" evidence="1">
    <location>
        <begin position="1"/>
        <end position="60"/>
    </location>
</feature>
<feature type="compositionally biased region" description="Low complexity" evidence="1">
    <location>
        <begin position="22"/>
        <end position="41"/>
    </location>
</feature>
<name>A0AAD2G8K2_9STRA</name>